<keyword evidence="4 9" id="KW-0812">Transmembrane</keyword>
<dbReference type="NCBIfam" id="TIGR00728">
    <property type="entry name" value="OPT_sfam"/>
    <property type="match status" value="1"/>
</dbReference>
<feature type="transmembrane region" description="Helical" evidence="9">
    <location>
        <begin position="545"/>
        <end position="566"/>
    </location>
</feature>
<comment type="similarity">
    <text evidence="2">Belongs to the oligopeptide OPT transporter family.</text>
</comment>
<comment type="caution">
    <text evidence="11">The sequence shown here is derived from an EMBL/GenBank/DDBJ whole genome shotgun (WGS) entry which is preliminary data.</text>
</comment>
<evidence type="ECO:0000256" key="9">
    <source>
        <dbReference type="SAM" id="Phobius"/>
    </source>
</evidence>
<evidence type="ECO:0000313" key="11">
    <source>
        <dbReference type="EMBL" id="PVZ99685.1"/>
    </source>
</evidence>
<dbReference type="GO" id="GO:0016020">
    <property type="term" value="C:membrane"/>
    <property type="evidence" value="ECO:0007669"/>
    <property type="project" value="UniProtKB-SubCell"/>
</dbReference>
<feature type="transmembrane region" description="Helical" evidence="9">
    <location>
        <begin position="286"/>
        <end position="305"/>
    </location>
</feature>
<feature type="transmembrane region" description="Helical" evidence="9">
    <location>
        <begin position="633"/>
        <end position="652"/>
    </location>
</feature>
<feature type="transmembrane region" description="Helical" evidence="9">
    <location>
        <begin position="431"/>
        <end position="451"/>
    </location>
</feature>
<sequence>MDDVGYLKTKYMAQIESPVDIVAASVLTGDNPETPCLTVRFWILSTVMTIGLSAISQYSYFKPFLWQFSFVTVQVLSYPLGKFLEWVLPKSDISFFGQKVLLNPSEFNFKEHMLICVAAVSGGGFAEAINLITIDSLILDKNISSVMDFGKSLALIIFTQILGFGISGYLLNILVRPSAMVWPSTLVNVTLFNTLHKRYVNGKVILKLVVLMLIILITFVYQLFPLYVYPELSSIAILCYLGYKSQLAINLGSGFRGLGIMNFSFDWNIIGLIQPLVTPFWAQVNFYAGSVFMLWIIMPILYFGFNAWDSRKHGIVSKNLYSSDNNLLGMDYFLSIDNSARIKTQTNSTNLKLSNLNMNSTVGAGSFIKSSPEIMIPAYMIMACGFAFAAIASTISHTWLYYRHSIKKRITGNNDQNDDIHVKGISVYKPVSGFLFFTIFLVSLVGLVYIGKNSGYSTSNWHVLISVTLSVVLSLPIGIIQAISNIQISSRIFFRVIQGLLSQNNNAVSNGFFTLIGSNTISQCLEMVSNFKMGLYLKVPPRKVFLSQFYGCIIGAITNLAVYIIILRHKKDELSSILVSSNLDNLGGSYIEHANGFGKDWSIGSARKFYISSIIWSIVGPNQFYGFSSKYKYIYIVVSLGFLLPIPFYYLYKNNPERKWHLVNVPLFMFGTLAVTMVSTNYIISGFLVGFLFQFVICRYCHEFWEKYNYLSSGGLDVGNELCIGFLFICFSILGKSLGIGRWTIPKENLESCFYEKSM</sequence>
<proteinExistence type="inferred from homology"/>
<dbReference type="GO" id="GO:0035673">
    <property type="term" value="F:oligopeptide transmembrane transporter activity"/>
    <property type="evidence" value="ECO:0007669"/>
    <property type="project" value="InterPro"/>
</dbReference>
<feature type="transmembrane region" description="Helical" evidence="9">
    <location>
        <begin position="153"/>
        <end position="175"/>
    </location>
</feature>
<evidence type="ECO:0000313" key="10">
    <source>
        <dbReference type="EMBL" id="PVZ98109.1"/>
    </source>
</evidence>
<dbReference type="Proteomes" id="UP000245591">
    <property type="component" value="Unassembled WGS sequence"/>
</dbReference>
<reference evidence="11 12" key="1">
    <citation type="journal article" date="2018" name="MBio">
        <title>Comparative Genomics Reveals the Core Gene Toolbox for the Fungus-Insect Symbiosis.</title>
        <authorList>
            <person name="Wang Y."/>
            <person name="Stata M."/>
            <person name="Wang W."/>
            <person name="Stajich J.E."/>
            <person name="White M.M."/>
            <person name="Moncalvo J.M."/>
        </authorList>
    </citation>
    <scope>NUCLEOTIDE SEQUENCE [LARGE SCALE GENOMIC DNA]</scope>
    <source>
        <strain evidence="11 12">AUS-126-30</strain>
    </source>
</reference>
<feature type="transmembrane region" description="Helical" evidence="9">
    <location>
        <begin position="41"/>
        <end position="61"/>
    </location>
</feature>
<evidence type="ECO:0000313" key="12">
    <source>
        <dbReference type="Proteomes" id="UP000245591"/>
    </source>
</evidence>
<keyword evidence="7 9" id="KW-1133">Transmembrane helix</keyword>
<keyword evidence="8 9" id="KW-0472">Membrane</keyword>
<keyword evidence="6" id="KW-0653">Protein transport</keyword>
<accession>A0A2U1J3M3</accession>
<dbReference type="AlphaFoldDB" id="A0A2U1J3M3"/>
<keyword evidence="3" id="KW-0813">Transport</keyword>
<evidence type="ECO:0000256" key="2">
    <source>
        <dbReference type="ARBA" id="ARBA00008807"/>
    </source>
</evidence>
<evidence type="ECO:0000256" key="4">
    <source>
        <dbReference type="ARBA" id="ARBA00022692"/>
    </source>
</evidence>
<evidence type="ECO:0008006" key="13">
    <source>
        <dbReference type="Google" id="ProtNLM"/>
    </source>
</evidence>
<protein>
    <recommendedName>
        <fullName evidence="13">OPT family small oligopeptide transporter</fullName>
    </recommendedName>
</protein>
<dbReference type="EMBL" id="MBFU01000403">
    <property type="protein sequence ID" value="PVZ99685.1"/>
    <property type="molecule type" value="Genomic_DNA"/>
</dbReference>
<dbReference type="EMBL" id="MBFU01000586">
    <property type="protein sequence ID" value="PVZ98109.1"/>
    <property type="molecule type" value="Genomic_DNA"/>
</dbReference>
<evidence type="ECO:0000256" key="5">
    <source>
        <dbReference type="ARBA" id="ARBA00022856"/>
    </source>
</evidence>
<feature type="transmembrane region" description="Helical" evidence="9">
    <location>
        <begin position="113"/>
        <end position="133"/>
    </location>
</feature>
<feature type="transmembrane region" description="Helical" evidence="9">
    <location>
        <begin position="378"/>
        <end position="402"/>
    </location>
</feature>
<evidence type="ECO:0000256" key="7">
    <source>
        <dbReference type="ARBA" id="ARBA00022989"/>
    </source>
</evidence>
<dbReference type="Pfam" id="PF03169">
    <property type="entry name" value="OPT"/>
    <property type="match status" value="1"/>
</dbReference>
<dbReference type="InterPro" id="IPR004813">
    <property type="entry name" value="OPT"/>
</dbReference>
<feature type="transmembrane region" description="Helical" evidence="9">
    <location>
        <begin position="204"/>
        <end position="221"/>
    </location>
</feature>
<dbReference type="PANTHER" id="PTHR22601">
    <property type="entry name" value="ISP4 LIKE PROTEIN"/>
    <property type="match status" value="1"/>
</dbReference>
<organism evidence="11 12">
    <name type="scientific">Smittium angustum</name>
    <dbReference type="NCBI Taxonomy" id="133377"/>
    <lineage>
        <taxon>Eukaryota</taxon>
        <taxon>Fungi</taxon>
        <taxon>Fungi incertae sedis</taxon>
        <taxon>Zoopagomycota</taxon>
        <taxon>Kickxellomycotina</taxon>
        <taxon>Harpellomycetes</taxon>
        <taxon>Harpellales</taxon>
        <taxon>Legeriomycetaceae</taxon>
        <taxon>Smittium</taxon>
    </lineage>
</organism>
<gene>
    <name evidence="11" type="ORF">BB558_004287</name>
    <name evidence="10" type="ORF">BB558_005895</name>
</gene>
<name>A0A2U1J3M3_SMIAN</name>
<comment type="subcellular location">
    <subcellularLocation>
        <location evidence="1">Membrane</location>
        <topology evidence="1">Multi-pass membrane protein</topology>
    </subcellularLocation>
</comment>
<evidence type="ECO:0000256" key="6">
    <source>
        <dbReference type="ARBA" id="ARBA00022927"/>
    </source>
</evidence>
<evidence type="ECO:0000256" key="8">
    <source>
        <dbReference type="ARBA" id="ARBA00023136"/>
    </source>
</evidence>
<keyword evidence="12" id="KW-1185">Reference proteome</keyword>
<feature type="transmembrane region" description="Helical" evidence="9">
    <location>
        <begin position="463"/>
        <end position="483"/>
    </location>
</feature>
<evidence type="ECO:0000256" key="1">
    <source>
        <dbReference type="ARBA" id="ARBA00004141"/>
    </source>
</evidence>
<dbReference type="GO" id="GO:0015031">
    <property type="term" value="P:protein transport"/>
    <property type="evidence" value="ECO:0007669"/>
    <property type="project" value="UniProtKB-KW"/>
</dbReference>
<keyword evidence="5" id="KW-0571">Peptide transport</keyword>
<evidence type="ECO:0000256" key="3">
    <source>
        <dbReference type="ARBA" id="ARBA00022448"/>
    </source>
</evidence>
<dbReference type="InterPro" id="IPR004648">
    <property type="entry name" value="Oligpept_transpt"/>
</dbReference>